<evidence type="ECO:0000256" key="2">
    <source>
        <dbReference type="ARBA" id="ARBA00022692"/>
    </source>
</evidence>
<evidence type="ECO:0000313" key="7">
    <source>
        <dbReference type="EMBL" id="SMC75690.1"/>
    </source>
</evidence>
<organism evidence="7 8">
    <name type="scientific">Moheibacter sediminis</name>
    <dbReference type="NCBI Taxonomy" id="1434700"/>
    <lineage>
        <taxon>Bacteria</taxon>
        <taxon>Pseudomonadati</taxon>
        <taxon>Bacteroidota</taxon>
        <taxon>Flavobacteriia</taxon>
        <taxon>Flavobacteriales</taxon>
        <taxon>Weeksellaceae</taxon>
        <taxon>Moheibacter</taxon>
    </lineage>
</organism>
<dbReference type="GO" id="GO:0009306">
    <property type="term" value="P:protein secretion"/>
    <property type="evidence" value="ECO:0007669"/>
    <property type="project" value="InterPro"/>
</dbReference>
<protein>
    <recommendedName>
        <fullName evidence="6">Translocation and assembly module TamB C-terminal domain-containing protein</fullName>
    </recommendedName>
</protein>
<dbReference type="InterPro" id="IPR008023">
    <property type="entry name" value="DUF748"/>
</dbReference>
<dbReference type="Pfam" id="PF04357">
    <property type="entry name" value="TamB"/>
    <property type="match status" value="1"/>
</dbReference>
<comment type="subcellular location">
    <subcellularLocation>
        <location evidence="1">Membrane</location>
        <topology evidence="1">Single-pass membrane protein</topology>
    </subcellularLocation>
</comment>
<reference evidence="7 8" key="1">
    <citation type="submission" date="2017-04" db="EMBL/GenBank/DDBJ databases">
        <authorList>
            <person name="Afonso C.L."/>
            <person name="Miller P.J."/>
            <person name="Scott M.A."/>
            <person name="Spackman E."/>
            <person name="Goraichik I."/>
            <person name="Dimitrov K.M."/>
            <person name="Suarez D.L."/>
            <person name="Swayne D.E."/>
        </authorList>
    </citation>
    <scope>NUCLEOTIDE SEQUENCE [LARGE SCALE GENOMIC DNA]</scope>
    <source>
        <strain evidence="7 8">CGMCC 1.12708</strain>
    </source>
</reference>
<keyword evidence="8" id="KW-1185">Reference proteome</keyword>
<keyword evidence="2 5" id="KW-0812">Transmembrane</keyword>
<sequence length="1736" mass="195444">MSLRNFIASYNFYNIYQVGDETGRAKLRTNLNFRRKQVLYVLLNFNKSGINFERFNLVKEIIFVKIWALKFKFNTKKVLKRIGITILTIVILIILLILSLRIPAVQNFVKDKLVVYLEDKIQTKVSLEKVYIAFPNRVIMQNLYLQGQDVDTLLSVRDFDVGLNMWKLLDSKADITSIDLEGIRANVVRKPDGTFNFDYIIDAFATKEEEEESKPFIISLDKIKLQDIGVTFKDQQSKNDINLYFKSFNTRVKTFDLEQNNYAVNDINIDGLKLKLKQDLVAEVAENVEETVDSLSRQNPLKIDLNKIKLTNFDIDYGDDNTKTFAKVIFKELSTGINKLDLENSAFDIDNLLLSGANINANLYLPSENPNSEVEEETQTETSVNPMKILLDKLTLEDVKVIYNNTAIVSTKEGMDFNHLNFSKLNLEVQDFKMENNQFTGSVESAEIQENRGLNIEKFETDFVYEEKQAYLKNLYLQTPKTILRDEIVLNYNSINQLSEDLGNVEISADIRKSKVSFADILMLVPSLKNTVPFNKYPNATLNIDAELTGIVNDLLIHNLKVSGLDKLKIDANGRIKSAMNPENLNYDLNIKELSSSAKLIYNLVPKNTIPSNISLPSYFTVRGKAKGTTEVIDANLKLTSTLGNASVIANVDMRRKDRELYNVKANLQNLQIGKIIQNKDLGAISAQISAKGESFDFTRANADLTGKVAYFDYNSYRYKNLDLKGKINNGNYNIELNSNDPNADLNLIASGAYNETNPTVKVNGEITKLDLNKLGFYAEPMILAGKIDADFTNLNPDELNGYLNLQNFALSDTKDIFPIQEMTLNAVSTTDSTKINFTSQIADLELKGKYKITQIFGSLQRTVNQYYQFQPVDSLTKVDSGQYFTLNAKIKDDDLIRKFVPELKSFQTINITGNYDADLQKIELDAQIPQVAYGEYSVENTSLKITNENQALQYDLNVAGLNSESFALNKLSVSGDIADNIINYNITKKDDKDVDQFLIAGNVKSIDEITEISLNPNGLKLNYMDWTVAENNKIQFGKNGIFADNFRISKSGNEILVQSESNEQNSPLNVNFTNFEIETITEMIKKDSLLAQGTINGNVQLKNLTENLTFTSDLNITNFRFYGSQIGDIAIKVDNASENLLNADVALTGNNNDVRILGNYNTAESTFDLNMDINQIQMQSIQGFSMNAIKETEGYLSGKLNITGNTDAPVILGYIRFNDVGLQIAQTGSDFRGIRDQIDFTRRGIDFDDFQINDKDGNFLNIDGEILTQTYRDFAFRLDIYSRDFKVVDSEKNNDAMMYGVLAIDTDLQIRGDLNLPKVDGTLAVSNDTDFTFVLPQSSPSLQERDGIVEFIDKDQPVLNETIEDALDSQTNFTGMDVNVNIELNKEAKLSIIIDKANGDFVELQGEAELTGGIDPSGKTTLVGVYQVEEGGYELSVSLLKRRFDIQKGSTITWTGEPTAATLDITAIYKTEAAPIDLVEQQSNLESSEMNQFKQRIPFNTLLILKGELMKPEITFDITTDEENSSISTLVKDGVDAKLAMLREEESEMNKQVFALLLLNRFVGENPFESGAGLSAEMMARQSVSKILSQQLNNLSADLIKGVDLNFDLESSEDYTTGQKNTRTDLNVDVSKRLLNDRLKVSVGSNFGVEGEARQNENTTNIAGNVTIDYSLSRDGRYMLRAYRKDEYQVALQGQIVETGVGFIITLDYDQFKEIFRKSKQEQDKKTKKEVIDFK</sequence>
<dbReference type="Proteomes" id="UP000192393">
    <property type="component" value="Unassembled WGS sequence"/>
</dbReference>
<dbReference type="PANTHER" id="PTHR36985">
    <property type="entry name" value="TRANSLOCATION AND ASSEMBLY MODULE SUBUNIT TAMB"/>
    <property type="match status" value="1"/>
</dbReference>
<accession>A0A1W2BRT3</accession>
<keyword evidence="3 5" id="KW-1133">Transmembrane helix</keyword>
<evidence type="ECO:0000256" key="3">
    <source>
        <dbReference type="ARBA" id="ARBA00022989"/>
    </source>
</evidence>
<dbReference type="Pfam" id="PF05359">
    <property type="entry name" value="DUF748"/>
    <property type="match status" value="1"/>
</dbReference>
<dbReference type="PANTHER" id="PTHR36985:SF1">
    <property type="entry name" value="TRANSLOCATION AND ASSEMBLY MODULE SUBUNIT TAMB"/>
    <property type="match status" value="1"/>
</dbReference>
<gene>
    <name evidence="7" type="ORF">SAMN06296427_10786</name>
</gene>
<evidence type="ECO:0000256" key="4">
    <source>
        <dbReference type="ARBA" id="ARBA00023136"/>
    </source>
</evidence>
<evidence type="ECO:0000256" key="1">
    <source>
        <dbReference type="ARBA" id="ARBA00004167"/>
    </source>
</evidence>
<feature type="transmembrane region" description="Helical" evidence="5">
    <location>
        <begin position="82"/>
        <end position="102"/>
    </location>
</feature>
<dbReference type="STRING" id="1434700.SAMN06296427_10786"/>
<evidence type="ECO:0000313" key="8">
    <source>
        <dbReference type="Proteomes" id="UP000192393"/>
    </source>
</evidence>
<name>A0A1W2BRT3_9FLAO</name>
<evidence type="ECO:0000256" key="5">
    <source>
        <dbReference type="SAM" id="Phobius"/>
    </source>
</evidence>
<proteinExistence type="predicted"/>
<dbReference type="InterPro" id="IPR007452">
    <property type="entry name" value="TamB_C"/>
</dbReference>
<evidence type="ECO:0000259" key="6">
    <source>
        <dbReference type="Pfam" id="PF04357"/>
    </source>
</evidence>
<feature type="domain" description="Translocation and assembly module TamB C-terminal" evidence="6">
    <location>
        <begin position="1250"/>
        <end position="1694"/>
    </location>
</feature>
<dbReference type="GO" id="GO:0005886">
    <property type="term" value="C:plasma membrane"/>
    <property type="evidence" value="ECO:0007669"/>
    <property type="project" value="InterPro"/>
</dbReference>
<dbReference type="EMBL" id="FWXS01000007">
    <property type="protein sequence ID" value="SMC75690.1"/>
    <property type="molecule type" value="Genomic_DNA"/>
</dbReference>
<keyword evidence="4 5" id="KW-0472">Membrane</keyword>